<evidence type="ECO:0000313" key="3">
    <source>
        <dbReference type="Proteomes" id="UP000584642"/>
    </source>
</evidence>
<dbReference type="EMBL" id="JABFDB010000016">
    <property type="protein sequence ID" value="NYZ22250.1"/>
    <property type="molecule type" value="Genomic_DNA"/>
</dbReference>
<dbReference type="GO" id="GO:0008168">
    <property type="term" value="F:methyltransferase activity"/>
    <property type="evidence" value="ECO:0007669"/>
    <property type="project" value="UniProtKB-KW"/>
</dbReference>
<dbReference type="CDD" id="cd02440">
    <property type="entry name" value="AdoMet_MTases"/>
    <property type="match status" value="1"/>
</dbReference>
<dbReference type="PANTHER" id="PTHR42912:SF81">
    <property type="entry name" value="METHYLTRANSFERASE DOMAIN-CONTAINING PROTEIN"/>
    <property type="match status" value="1"/>
</dbReference>
<protein>
    <submittedName>
        <fullName evidence="2">Class I SAM-dependent methyltransferase</fullName>
    </submittedName>
</protein>
<dbReference type="InterPro" id="IPR041698">
    <property type="entry name" value="Methyltransf_25"/>
</dbReference>
<dbReference type="GO" id="GO:0032259">
    <property type="term" value="P:methylation"/>
    <property type="evidence" value="ECO:0007669"/>
    <property type="project" value="UniProtKB-KW"/>
</dbReference>
<dbReference type="SUPFAM" id="SSF53335">
    <property type="entry name" value="S-adenosyl-L-methionine-dependent methyltransferases"/>
    <property type="match status" value="1"/>
</dbReference>
<keyword evidence="3" id="KW-1185">Reference proteome</keyword>
<dbReference type="Gene3D" id="3.40.50.150">
    <property type="entry name" value="Vaccinia Virus protein VP39"/>
    <property type="match status" value="1"/>
</dbReference>
<accession>A0ABX2THU8</accession>
<dbReference type="RefSeq" id="WP_180284024.1">
    <property type="nucleotide sequence ID" value="NZ_JABFDB010000016.1"/>
</dbReference>
<dbReference type="InterPro" id="IPR050508">
    <property type="entry name" value="Methyltransf_Superfamily"/>
</dbReference>
<dbReference type="PANTHER" id="PTHR42912">
    <property type="entry name" value="METHYLTRANSFERASE"/>
    <property type="match status" value="1"/>
</dbReference>
<organism evidence="2 3">
    <name type="scientific">Azospirillum oleiclasticum</name>
    <dbReference type="NCBI Taxonomy" id="2735135"/>
    <lineage>
        <taxon>Bacteria</taxon>
        <taxon>Pseudomonadati</taxon>
        <taxon>Pseudomonadota</taxon>
        <taxon>Alphaproteobacteria</taxon>
        <taxon>Rhodospirillales</taxon>
        <taxon>Azospirillaceae</taxon>
        <taxon>Azospirillum</taxon>
    </lineage>
</organism>
<evidence type="ECO:0000259" key="1">
    <source>
        <dbReference type="Pfam" id="PF13649"/>
    </source>
</evidence>
<sequence>MIGAVERAAYAAGQAARIAWFLGQYRLAARLSGPAVPADRRPAEGRAPGTRGILERLRALMRRDLANIRAGFYRLPHDLVPDPRRALADAAAFLRDVPEVARRRRGRIAVEVRDNPPPGVERLPAYYRQNFHFQTDGYLSERSARLYDHQVEVLFGGGADAMRRQALVPVFQHLKDRTVADCRLLDVAAGTGSFLAFVKDNWPRLPVTALDLSVAYLTEARRRLAPWRRTVMAVQGAAEALPVADDSQDVVTCIYLFHELPPKLRAPVAAELARVLKPGGILVFMDSLQTGDDPELDGLLEMFPVAFHEPYYAHYIRDDLTGLFTGAGLVHRSTEIAFLSRLMVFERPAAIDQ</sequence>
<name>A0ABX2THU8_9PROT</name>
<dbReference type="Proteomes" id="UP000584642">
    <property type="component" value="Unassembled WGS sequence"/>
</dbReference>
<proteinExistence type="predicted"/>
<feature type="domain" description="Methyltransferase" evidence="1">
    <location>
        <begin position="185"/>
        <end position="280"/>
    </location>
</feature>
<gene>
    <name evidence="2" type="ORF">HND93_21265</name>
</gene>
<evidence type="ECO:0000313" key="2">
    <source>
        <dbReference type="EMBL" id="NYZ22250.1"/>
    </source>
</evidence>
<dbReference type="Pfam" id="PF13649">
    <property type="entry name" value="Methyltransf_25"/>
    <property type="match status" value="1"/>
</dbReference>
<keyword evidence="2" id="KW-0808">Transferase</keyword>
<keyword evidence="2" id="KW-0489">Methyltransferase</keyword>
<dbReference type="InterPro" id="IPR029063">
    <property type="entry name" value="SAM-dependent_MTases_sf"/>
</dbReference>
<comment type="caution">
    <text evidence="2">The sequence shown here is derived from an EMBL/GenBank/DDBJ whole genome shotgun (WGS) entry which is preliminary data.</text>
</comment>
<reference evidence="2 3" key="1">
    <citation type="submission" date="2020-05" db="EMBL/GenBank/DDBJ databases">
        <title>Azospirillum oleiclasticum sp. nov, a nitrogen-fixing and heavy crude oil-emulsifying bacterium isolated from the crude oil of Yumen Oilfield.</title>
        <authorList>
            <person name="Wu D."/>
            <person name="Cai M."/>
            <person name="Zhang X."/>
        </authorList>
    </citation>
    <scope>NUCLEOTIDE SEQUENCE [LARGE SCALE GENOMIC DNA]</scope>
    <source>
        <strain evidence="2 3">ROY-1-1-2</strain>
    </source>
</reference>